<dbReference type="AlphaFoldDB" id="Q0WQN2"/>
<dbReference type="EMBL" id="AK228660">
    <property type="protein sequence ID" value="BAF00567.1"/>
    <property type="molecule type" value="mRNA"/>
</dbReference>
<protein>
    <submittedName>
        <fullName evidence="1">Uncharacterized protein</fullName>
    </submittedName>
</protein>
<name>Q0WQN2_ARATH</name>
<reference evidence="1" key="1">
    <citation type="submission" date="2006-07" db="EMBL/GenBank/DDBJ databases">
        <title>Large-scale analysis of RIKEN Arabidopsis full-length (RAFL) cDNAs.</title>
        <authorList>
            <person name="Totoki Y."/>
            <person name="Seki M."/>
            <person name="Ishida J."/>
            <person name="Nakajima M."/>
            <person name="Enju A."/>
            <person name="Morosawa T."/>
            <person name="Kamiya A."/>
            <person name="Narusaka M."/>
            <person name="Shin-i T."/>
            <person name="Nakagawa M."/>
            <person name="Sakamoto N."/>
            <person name="Oishi K."/>
            <person name="Kohara Y."/>
            <person name="Kobayashi M."/>
            <person name="Toyoda A."/>
            <person name="Sakaki Y."/>
            <person name="Sakurai T."/>
            <person name="Iida K."/>
            <person name="Akiyama K."/>
            <person name="Satou M."/>
            <person name="Toyoda T."/>
            <person name="Konagaya A."/>
            <person name="Carninci P."/>
            <person name="Kawai J."/>
            <person name="Hayashizaki Y."/>
            <person name="Shinozaki K."/>
        </authorList>
    </citation>
    <scope>NUCLEOTIDE SEQUENCE</scope>
</reference>
<accession>Q0WQN2</accession>
<feature type="non-terminal residue" evidence="1">
    <location>
        <position position="1"/>
    </location>
</feature>
<sequence>LSQPSKSSRCDKLAKKFILYTLINSHLNQIATKYIS</sequence>
<organism evidence="1">
    <name type="scientific">Arabidopsis thaliana</name>
    <name type="common">Mouse-ear cress</name>
    <dbReference type="NCBI Taxonomy" id="3702"/>
    <lineage>
        <taxon>Eukaryota</taxon>
        <taxon>Viridiplantae</taxon>
        <taxon>Streptophyta</taxon>
        <taxon>Embryophyta</taxon>
        <taxon>Tracheophyta</taxon>
        <taxon>Spermatophyta</taxon>
        <taxon>Magnoliopsida</taxon>
        <taxon>eudicotyledons</taxon>
        <taxon>Gunneridae</taxon>
        <taxon>Pentapetalae</taxon>
        <taxon>rosids</taxon>
        <taxon>malvids</taxon>
        <taxon>Brassicales</taxon>
        <taxon>Brassicaceae</taxon>
        <taxon>Camelineae</taxon>
        <taxon>Arabidopsis</taxon>
    </lineage>
</organism>
<proteinExistence type="evidence at transcript level"/>
<evidence type="ECO:0000313" key="1">
    <source>
        <dbReference type="EMBL" id="BAF00567.1"/>
    </source>
</evidence>